<evidence type="ECO:0000256" key="11">
    <source>
        <dbReference type="ARBA" id="ARBA00022989"/>
    </source>
</evidence>
<reference evidence="19" key="1">
    <citation type="submission" date="2023-03" db="EMBL/GenBank/DDBJ databases">
        <title>Lomoglobus Profundus gen. nov., sp. nov., a novel member of the phylum Verrucomicrobia, isolated from deep-marine sediment of South China Sea.</title>
        <authorList>
            <person name="Ahmad T."/>
            <person name="Ishaq S.E."/>
            <person name="Wang F."/>
        </authorList>
    </citation>
    <scope>NUCLEOTIDE SEQUENCE</scope>
    <source>
        <strain evidence="19">LMO-M01</strain>
    </source>
</reference>
<evidence type="ECO:0000256" key="1">
    <source>
        <dbReference type="ARBA" id="ARBA00004651"/>
    </source>
</evidence>
<evidence type="ECO:0000256" key="2">
    <source>
        <dbReference type="ARBA" id="ARBA00004673"/>
    </source>
</evidence>
<keyword evidence="5 16" id="KW-0349">Heme</keyword>
<keyword evidence="7 16" id="KW-0812">Transmembrane</keyword>
<dbReference type="InterPro" id="IPR014241">
    <property type="entry name" value="Cyt_c_oxidase_su1_bac"/>
</dbReference>
<dbReference type="GO" id="GO:0020037">
    <property type="term" value="F:heme binding"/>
    <property type="evidence" value="ECO:0007669"/>
    <property type="project" value="InterPro"/>
</dbReference>
<dbReference type="InterPro" id="IPR036927">
    <property type="entry name" value="Cyt_c_oxase-like_su1_sf"/>
</dbReference>
<keyword evidence="14 17" id="KW-0472">Membrane</keyword>
<dbReference type="InterPro" id="IPR023615">
    <property type="entry name" value="Cyt_c_Oxase_su1_BS"/>
</dbReference>
<dbReference type="Proteomes" id="UP001218638">
    <property type="component" value="Chromosome"/>
</dbReference>
<evidence type="ECO:0000256" key="12">
    <source>
        <dbReference type="ARBA" id="ARBA00023004"/>
    </source>
</evidence>
<feature type="transmembrane region" description="Helical" evidence="17">
    <location>
        <begin position="588"/>
        <end position="610"/>
    </location>
</feature>
<evidence type="ECO:0000259" key="18">
    <source>
        <dbReference type="PROSITE" id="PS50855"/>
    </source>
</evidence>
<dbReference type="PROSITE" id="PS50855">
    <property type="entry name" value="COX1"/>
    <property type="match status" value="1"/>
</dbReference>
<evidence type="ECO:0000256" key="17">
    <source>
        <dbReference type="RuleBase" id="RU363061"/>
    </source>
</evidence>
<keyword evidence="10 16" id="KW-0249">Electron transport</keyword>
<comment type="function">
    <text evidence="17">Cytochrome c oxidase is the component of the respiratory chain that catalyzes the reduction of oxygen to water. Subunits 1-3 form the functional core of the enzyme complex. CO I is the catalytic subunit of the enzyme. Electrons originating in cytochrome c are transferred via the copper A center of subunit 2 and heme A of subunit 1 to the bimetallic center formed by heme A3 and copper B.</text>
</comment>
<feature type="transmembrane region" description="Helical" evidence="17">
    <location>
        <begin position="49"/>
        <end position="69"/>
    </location>
</feature>
<dbReference type="GO" id="GO:0009060">
    <property type="term" value="P:aerobic respiration"/>
    <property type="evidence" value="ECO:0007669"/>
    <property type="project" value="InterPro"/>
</dbReference>
<feature type="transmembrane region" description="Helical" evidence="17">
    <location>
        <begin position="447"/>
        <end position="468"/>
    </location>
</feature>
<evidence type="ECO:0000256" key="9">
    <source>
        <dbReference type="ARBA" id="ARBA00022967"/>
    </source>
</evidence>
<dbReference type="GO" id="GO:0004129">
    <property type="term" value="F:cytochrome-c oxidase activity"/>
    <property type="evidence" value="ECO:0007669"/>
    <property type="project" value="UniProtKB-EC"/>
</dbReference>
<accession>A0AAE9ZU55</accession>
<feature type="domain" description="Cytochrome oxidase subunit I profile" evidence="18">
    <location>
        <begin position="32"/>
        <end position="549"/>
    </location>
</feature>
<dbReference type="NCBIfam" id="TIGR02891">
    <property type="entry name" value="CtaD_CoxA"/>
    <property type="match status" value="1"/>
</dbReference>
<feature type="transmembrane region" description="Helical" evidence="17">
    <location>
        <begin position="219"/>
        <end position="243"/>
    </location>
</feature>
<dbReference type="PANTHER" id="PTHR10422:SF18">
    <property type="entry name" value="CYTOCHROME C OXIDASE SUBUNIT 1"/>
    <property type="match status" value="1"/>
</dbReference>
<evidence type="ECO:0000256" key="13">
    <source>
        <dbReference type="ARBA" id="ARBA00023008"/>
    </source>
</evidence>
<evidence type="ECO:0000256" key="10">
    <source>
        <dbReference type="ARBA" id="ARBA00022982"/>
    </source>
</evidence>
<evidence type="ECO:0000313" key="20">
    <source>
        <dbReference type="Proteomes" id="UP001218638"/>
    </source>
</evidence>
<keyword evidence="13 17" id="KW-0186">Copper</keyword>
<comment type="pathway">
    <text evidence="2 17">Energy metabolism; oxidative phosphorylation.</text>
</comment>
<feature type="transmembrane region" description="Helical" evidence="17">
    <location>
        <begin position="488"/>
        <end position="514"/>
    </location>
</feature>
<comment type="similarity">
    <text evidence="16">Belongs to the heme-copper respiratory oxidase family.</text>
</comment>
<keyword evidence="20" id="KW-1185">Reference proteome</keyword>
<dbReference type="GO" id="GO:0005886">
    <property type="term" value="C:plasma membrane"/>
    <property type="evidence" value="ECO:0007669"/>
    <property type="project" value="UniProtKB-SubCell"/>
</dbReference>
<dbReference type="GO" id="GO:0022904">
    <property type="term" value="P:respiratory electron transport chain"/>
    <property type="evidence" value="ECO:0007669"/>
    <property type="project" value="TreeGrafter"/>
</dbReference>
<evidence type="ECO:0000256" key="3">
    <source>
        <dbReference type="ARBA" id="ARBA00022448"/>
    </source>
</evidence>
<keyword evidence="4 17" id="KW-1003">Cell membrane</keyword>
<evidence type="ECO:0000256" key="4">
    <source>
        <dbReference type="ARBA" id="ARBA00022475"/>
    </source>
</evidence>
<keyword evidence="8 17" id="KW-0479">Metal-binding</keyword>
<dbReference type="PRINTS" id="PR01165">
    <property type="entry name" value="CYCOXIDASEI"/>
</dbReference>
<feature type="transmembrane region" description="Helical" evidence="17">
    <location>
        <begin position="270"/>
        <end position="290"/>
    </location>
</feature>
<comment type="subcellular location">
    <subcellularLocation>
        <location evidence="1 17">Cell membrane</location>
        <topology evidence="1 17">Multi-pass membrane protein</topology>
    </subcellularLocation>
</comment>
<dbReference type="InterPro" id="IPR000883">
    <property type="entry name" value="Cyt_C_Oxase_1"/>
</dbReference>
<dbReference type="GO" id="GO:0015990">
    <property type="term" value="P:electron transport coupled proton transport"/>
    <property type="evidence" value="ECO:0007669"/>
    <property type="project" value="InterPro"/>
</dbReference>
<dbReference type="RefSeq" id="WP_330931765.1">
    <property type="nucleotide sequence ID" value="NZ_CP119075.1"/>
</dbReference>
<name>A0AAE9ZU55_9BACT</name>
<evidence type="ECO:0000313" key="19">
    <source>
        <dbReference type="EMBL" id="WED63089.1"/>
    </source>
</evidence>
<dbReference type="Pfam" id="PF00115">
    <property type="entry name" value="COX1"/>
    <property type="match status" value="1"/>
</dbReference>
<keyword evidence="9" id="KW-1278">Translocase</keyword>
<evidence type="ECO:0000256" key="7">
    <source>
        <dbReference type="ARBA" id="ARBA00022692"/>
    </source>
</evidence>
<dbReference type="EMBL" id="CP119075">
    <property type="protein sequence ID" value="WED63089.1"/>
    <property type="molecule type" value="Genomic_DNA"/>
</dbReference>
<feature type="transmembrane region" description="Helical" evidence="17">
    <location>
        <begin position="181"/>
        <end position="207"/>
    </location>
</feature>
<organism evidence="19 20">
    <name type="scientific">Synoicihabitans lomoniglobus</name>
    <dbReference type="NCBI Taxonomy" id="2909285"/>
    <lineage>
        <taxon>Bacteria</taxon>
        <taxon>Pseudomonadati</taxon>
        <taxon>Verrucomicrobiota</taxon>
        <taxon>Opitutia</taxon>
        <taxon>Opitutales</taxon>
        <taxon>Opitutaceae</taxon>
        <taxon>Synoicihabitans</taxon>
    </lineage>
</organism>
<gene>
    <name evidence="19" type="primary">ctaD</name>
    <name evidence="19" type="ORF">PXH66_12175</name>
</gene>
<dbReference type="Gene3D" id="1.20.210.10">
    <property type="entry name" value="Cytochrome c oxidase-like, subunit I domain"/>
    <property type="match status" value="1"/>
</dbReference>
<sequence length="668" mass="73953">MDQSIPKNDFIGHEEHAPAAKRSFLFARPDHKTGIVSWLTTVDHKRIGFLYGITSLFFFLVGGAEALLIRTQLAFPNSTFLTAQTYNEMFTMHATTMIFLAVMPLSAAFFNYIMPLQIGARDVAFPRLNGFAYWVFLAGAIILNVGFIAKSGLPDVGWFGYAPMTAKAFSSEFVGDMSTDLWVMGLQVLGVSSIIGSLNFLVTIINMRAPGLTMMRLPVFTWMTLFTAFLIILSFPAITIALVEVMMDRNFGTHFFEVSGGGLPILWQHLFWVFGHPEVYILILPAMGVISEILPCFARKPLFGYPIVVFSGAVIGFLGFGVWSHHMFTTGMGTVATAAFALATMAIAVPTGVKIFNWIGTLWKGHLMMRTPMMFALGFVWMFMFGGFSGIMHSAAPADAQQQDSYFVVAHFHYVLIGGSIFALLAGIHYWFPLMFGRKVSEFWGKLSFWVIFAGFNITFFPMHFLGLNGMPRRTFTYDGNMGWNSGNLIATIGAFILGIGIAVYFVVMVYTYFKGQKVGRDPWDARTLEWSIPNPPPAHNFDVTPKVHARDAFWYEKNNKAEVEAEKAKQAADDEAHGGIHMPSNSWFPIITAAGFLIGALFFAGHNTFDHTMSDLLGKDIHGWGVMGAIIGGVIMFFGAWMWSVEGPGGYHLHPTKADGDDAASSH</sequence>
<keyword evidence="11 17" id="KW-1133">Transmembrane helix</keyword>
<feature type="transmembrane region" description="Helical" evidence="17">
    <location>
        <begin position="374"/>
        <end position="392"/>
    </location>
</feature>
<dbReference type="EC" id="7.1.1.9" evidence="17"/>
<evidence type="ECO:0000256" key="8">
    <source>
        <dbReference type="ARBA" id="ARBA00022723"/>
    </source>
</evidence>
<dbReference type="PROSITE" id="PS00077">
    <property type="entry name" value="COX1_CUB"/>
    <property type="match status" value="1"/>
</dbReference>
<dbReference type="SUPFAM" id="SSF81442">
    <property type="entry name" value="Cytochrome c oxidase subunit I-like"/>
    <property type="match status" value="1"/>
</dbReference>
<dbReference type="PANTHER" id="PTHR10422">
    <property type="entry name" value="CYTOCHROME C OXIDASE SUBUNIT 1"/>
    <property type="match status" value="1"/>
</dbReference>
<feature type="transmembrane region" description="Helical" evidence="17">
    <location>
        <begin position="89"/>
        <end position="110"/>
    </location>
</feature>
<proteinExistence type="inferred from homology"/>
<evidence type="ECO:0000256" key="14">
    <source>
        <dbReference type="ARBA" id="ARBA00023136"/>
    </source>
</evidence>
<protein>
    <recommendedName>
        <fullName evidence="17">Cytochrome c oxidase subunit 1</fullName>
        <ecNumber evidence="17">7.1.1.9</ecNumber>
    </recommendedName>
</protein>
<feature type="transmembrane region" description="Helical" evidence="17">
    <location>
        <begin position="131"/>
        <end position="149"/>
    </location>
</feature>
<feature type="transmembrane region" description="Helical" evidence="17">
    <location>
        <begin position="335"/>
        <end position="353"/>
    </location>
</feature>
<comment type="catalytic activity">
    <reaction evidence="15 17">
        <text>4 Fe(II)-[cytochrome c] + O2 + 8 H(+)(in) = 4 Fe(III)-[cytochrome c] + 2 H2O + 4 H(+)(out)</text>
        <dbReference type="Rhea" id="RHEA:11436"/>
        <dbReference type="Rhea" id="RHEA-COMP:10350"/>
        <dbReference type="Rhea" id="RHEA-COMP:14399"/>
        <dbReference type="ChEBI" id="CHEBI:15377"/>
        <dbReference type="ChEBI" id="CHEBI:15378"/>
        <dbReference type="ChEBI" id="CHEBI:15379"/>
        <dbReference type="ChEBI" id="CHEBI:29033"/>
        <dbReference type="ChEBI" id="CHEBI:29034"/>
        <dbReference type="EC" id="7.1.1.9"/>
    </reaction>
</comment>
<evidence type="ECO:0000256" key="15">
    <source>
        <dbReference type="ARBA" id="ARBA00047816"/>
    </source>
</evidence>
<keyword evidence="3 16" id="KW-0813">Transport</keyword>
<evidence type="ECO:0000256" key="5">
    <source>
        <dbReference type="ARBA" id="ARBA00022617"/>
    </source>
</evidence>
<dbReference type="FunFam" id="1.20.210.10:FF:000006">
    <property type="entry name" value="Cytochrome c oxidase subunit 1"/>
    <property type="match status" value="1"/>
</dbReference>
<keyword evidence="6 16" id="KW-0679">Respiratory chain</keyword>
<feature type="transmembrane region" description="Helical" evidence="17">
    <location>
        <begin position="622"/>
        <end position="644"/>
    </location>
</feature>
<feature type="transmembrane region" description="Helical" evidence="17">
    <location>
        <begin position="412"/>
        <end position="435"/>
    </location>
</feature>
<evidence type="ECO:0000256" key="16">
    <source>
        <dbReference type="RuleBase" id="RU000370"/>
    </source>
</evidence>
<keyword evidence="12 17" id="KW-0408">Iron</keyword>
<evidence type="ECO:0000256" key="6">
    <source>
        <dbReference type="ARBA" id="ARBA00022660"/>
    </source>
</evidence>
<dbReference type="AlphaFoldDB" id="A0AAE9ZU55"/>
<dbReference type="GO" id="GO:0046872">
    <property type="term" value="F:metal ion binding"/>
    <property type="evidence" value="ECO:0007669"/>
    <property type="project" value="UniProtKB-KW"/>
</dbReference>
<dbReference type="KEGG" id="slom:PXH66_12175"/>
<feature type="transmembrane region" description="Helical" evidence="17">
    <location>
        <begin position="302"/>
        <end position="323"/>
    </location>
</feature>
<dbReference type="InterPro" id="IPR023616">
    <property type="entry name" value="Cyt_c_oxase-like_su1_dom"/>
</dbReference>